<organism evidence="1 2">
    <name type="scientific">Iodidimonas gelatinilytica</name>
    <dbReference type="NCBI Taxonomy" id="1236966"/>
    <lineage>
        <taxon>Bacteria</taxon>
        <taxon>Pseudomonadati</taxon>
        <taxon>Pseudomonadota</taxon>
        <taxon>Alphaproteobacteria</taxon>
        <taxon>Iodidimonadales</taxon>
        <taxon>Iodidimonadaceae</taxon>
        <taxon>Iodidimonas</taxon>
    </lineage>
</organism>
<protein>
    <recommendedName>
        <fullName evidence="3">MBL fold metallo-hydrolase</fullName>
    </recommendedName>
</protein>
<dbReference type="InterPro" id="IPR036866">
    <property type="entry name" value="RibonucZ/Hydroxyglut_hydro"/>
</dbReference>
<dbReference type="SUPFAM" id="SSF56281">
    <property type="entry name" value="Metallo-hydrolase/oxidoreductase"/>
    <property type="match status" value="1"/>
</dbReference>
<dbReference type="Gene3D" id="3.60.15.10">
    <property type="entry name" value="Ribonuclease Z/Hydroxyacylglutathione hydrolase-like"/>
    <property type="match status" value="1"/>
</dbReference>
<dbReference type="AlphaFoldDB" id="A0A5A7MNI2"/>
<dbReference type="PANTHER" id="PTHR43694">
    <property type="entry name" value="RIBONUCLEASE J"/>
    <property type="match status" value="1"/>
</dbReference>
<evidence type="ECO:0008006" key="3">
    <source>
        <dbReference type="Google" id="ProtNLM"/>
    </source>
</evidence>
<evidence type="ECO:0000313" key="1">
    <source>
        <dbReference type="EMBL" id="GEQ96703.1"/>
    </source>
</evidence>
<dbReference type="Proteomes" id="UP000322084">
    <property type="component" value="Unassembled WGS sequence"/>
</dbReference>
<sequence length="73" mass="8182">MTFDGMKTDDLVFCPLGGSGEIGMNMNLFGCKGQWLMVDCGMTFADDWLPGIDLIFPDPALSKIAVMILWRWF</sequence>
<accession>A0A5A7MNI2</accession>
<evidence type="ECO:0000313" key="2">
    <source>
        <dbReference type="Proteomes" id="UP000322084"/>
    </source>
</evidence>
<name>A0A5A7MNI2_9PROT</name>
<dbReference type="EMBL" id="BKCL01000001">
    <property type="protein sequence ID" value="GEQ96703.1"/>
    <property type="molecule type" value="Genomic_DNA"/>
</dbReference>
<dbReference type="RefSeq" id="WP_210431135.1">
    <property type="nucleotide sequence ID" value="NZ_BKCL01000001.1"/>
</dbReference>
<comment type="caution">
    <text evidence="1">The sequence shown here is derived from an EMBL/GenBank/DDBJ whole genome shotgun (WGS) entry which is preliminary data.</text>
</comment>
<proteinExistence type="predicted"/>
<gene>
    <name evidence="1" type="ORF">JCM17844_03400</name>
</gene>
<dbReference type="PANTHER" id="PTHR43694:SF1">
    <property type="entry name" value="RIBONUCLEASE J"/>
    <property type="match status" value="1"/>
</dbReference>
<reference evidence="1 2" key="1">
    <citation type="submission" date="2019-09" db="EMBL/GenBank/DDBJ databases">
        <title>NBRP : Genome information of microbial organism related human and environment.</title>
        <authorList>
            <person name="Hattori M."/>
            <person name="Oshima K."/>
            <person name="Inaba H."/>
            <person name="Suda W."/>
            <person name="Sakamoto M."/>
            <person name="Iino T."/>
            <person name="Kitahara M."/>
            <person name="Oshida Y."/>
            <person name="Iida T."/>
            <person name="Kudo T."/>
            <person name="Itoh T."/>
            <person name="Ohkuma M."/>
        </authorList>
    </citation>
    <scope>NUCLEOTIDE SEQUENCE [LARGE SCALE GENOMIC DNA]</scope>
    <source>
        <strain evidence="1 2">Hi-2</strain>
    </source>
</reference>